<reference evidence="1" key="1">
    <citation type="journal article" date="2021" name="New Phytol.">
        <title>Evolutionary innovations through gain and loss of genes in the ectomycorrhizal Boletales.</title>
        <authorList>
            <person name="Wu G."/>
            <person name="Miyauchi S."/>
            <person name="Morin E."/>
            <person name="Kuo A."/>
            <person name="Drula E."/>
            <person name="Varga T."/>
            <person name="Kohler A."/>
            <person name="Feng B."/>
            <person name="Cao Y."/>
            <person name="Lipzen A."/>
            <person name="Daum C."/>
            <person name="Hundley H."/>
            <person name="Pangilinan J."/>
            <person name="Johnson J."/>
            <person name="Barry K."/>
            <person name="LaButti K."/>
            <person name="Ng V."/>
            <person name="Ahrendt S."/>
            <person name="Min B."/>
            <person name="Choi I.G."/>
            <person name="Park H."/>
            <person name="Plett J.M."/>
            <person name="Magnuson J."/>
            <person name="Spatafora J.W."/>
            <person name="Nagy L.G."/>
            <person name="Henrissat B."/>
            <person name="Grigoriev I.V."/>
            <person name="Yang Z.L."/>
            <person name="Xu J."/>
            <person name="Martin F.M."/>
        </authorList>
    </citation>
    <scope>NUCLEOTIDE SEQUENCE</scope>
    <source>
        <strain evidence="1">ATCC 28755</strain>
    </source>
</reference>
<evidence type="ECO:0000313" key="1">
    <source>
        <dbReference type="EMBL" id="KAH7903936.1"/>
    </source>
</evidence>
<dbReference type="Proteomes" id="UP000790377">
    <property type="component" value="Unassembled WGS sequence"/>
</dbReference>
<dbReference type="EMBL" id="MU268684">
    <property type="protein sequence ID" value="KAH7903936.1"/>
    <property type="molecule type" value="Genomic_DNA"/>
</dbReference>
<proteinExistence type="predicted"/>
<evidence type="ECO:0000313" key="2">
    <source>
        <dbReference type="Proteomes" id="UP000790377"/>
    </source>
</evidence>
<organism evidence="1 2">
    <name type="scientific">Hygrophoropsis aurantiaca</name>
    <dbReference type="NCBI Taxonomy" id="72124"/>
    <lineage>
        <taxon>Eukaryota</taxon>
        <taxon>Fungi</taxon>
        <taxon>Dikarya</taxon>
        <taxon>Basidiomycota</taxon>
        <taxon>Agaricomycotina</taxon>
        <taxon>Agaricomycetes</taxon>
        <taxon>Agaricomycetidae</taxon>
        <taxon>Boletales</taxon>
        <taxon>Coniophorineae</taxon>
        <taxon>Hygrophoropsidaceae</taxon>
        <taxon>Hygrophoropsis</taxon>
    </lineage>
</organism>
<protein>
    <submittedName>
        <fullName evidence="1">Uncharacterized protein</fullName>
    </submittedName>
</protein>
<name>A0ACB7ZS11_9AGAM</name>
<comment type="caution">
    <text evidence="1">The sequence shown here is derived from an EMBL/GenBank/DDBJ whole genome shotgun (WGS) entry which is preliminary data.</text>
</comment>
<accession>A0ACB7ZS11</accession>
<keyword evidence="2" id="KW-1185">Reference proteome</keyword>
<gene>
    <name evidence="1" type="ORF">BJ138DRAFT_1167373</name>
</gene>
<sequence length="135" mass="15366">MENKKFRRVGIIGEQLKVALPLGSPTPPRDTEPQAFATRQSWQKNFMGITMRSYGVSLHSRRTDNYYARLCDIVQSSGMEKSRLVDELSRSHFVIPMNLRARSTGLCCVFALLLVLSEYRAVLFCRIPTRGPQCP</sequence>